<dbReference type="EMBL" id="MNPL01001112">
    <property type="protein sequence ID" value="OQR79441.1"/>
    <property type="molecule type" value="Genomic_DNA"/>
</dbReference>
<dbReference type="Pfam" id="PF25173">
    <property type="entry name" value="Beta-prop_WDR3_1st"/>
    <property type="match status" value="1"/>
</dbReference>
<evidence type="ECO:0000256" key="7">
    <source>
        <dbReference type="SAM" id="MobiDB-lite"/>
    </source>
</evidence>
<dbReference type="FunFam" id="2.130.10.10:FF:000157">
    <property type="entry name" value="WD repeat domain 3"/>
    <property type="match status" value="1"/>
</dbReference>
<feature type="repeat" description="WD" evidence="6">
    <location>
        <begin position="589"/>
        <end position="630"/>
    </location>
</feature>
<dbReference type="InterPro" id="IPR001680">
    <property type="entry name" value="WD40_rpt"/>
</dbReference>
<keyword evidence="3" id="KW-0677">Repeat</keyword>
<dbReference type="FunCoup" id="A0A1V9Y153">
    <property type="interactions" value="1999"/>
</dbReference>
<keyword evidence="2 6" id="KW-0853">WD repeat</keyword>
<feature type="repeat" description="WD" evidence="6">
    <location>
        <begin position="144"/>
        <end position="184"/>
    </location>
</feature>
<dbReference type="PANTHER" id="PTHR19853:SF0">
    <property type="entry name" value="WD REPEAT-CONTAINING PROTEIN 3"/>
    <property type="match status" value="1"/>
</dbReference>
<dbReference type="CDD" id="cd00200">
    <property type="entry name" value="WD40"/>
    <property type="match status" value="1"/>
</dbReference>
<dbReference type="STRING" id="418985.A0A1V9Y153"/>
<evidence type="ECO:0000256" key="3">
    <source>
        <dbReference type="ARBA" id="ARBA00022737"/>
    </source>
</evidence>
<evidence type="ECO:0000313" key="9">
    <source>
        <dbReference type="EMBL" id="OQR79441.1"/>
    </source>
</evidence>
<dbReference type="PRINTS" id="PR00320">
    <property type="entry name" value="GPROTEINBRPT"/>
</dbReference>
<dbReference type="PROSITE" id="PS50082">
    <property type="entry name" value="WD_REPEATS_2"/>
    <property type="match status" value="6"/>
</dbReference>
<accession>A0A1V9Y153</accession>
<dbReference type="Pfam" id="PF25172">
    <property type="entry name" value="Beta-prop_WDR3_2nd"/>
    <property type="match status" value="1"/>
</dbReference>
<dbReference type="SUPFAM" id="SSF117289">
    <property type="entry name" value="Nucleoporin domain"/>
    <property type="match status" value="1"/>
</dbReference>
<feature type="region of interest" description="Disordered" evidence="7">
    <location>
        <begin position="240"/>
        <end position="274"/>
    </location>
</feature>
<dbReference type="InParanoid" id="A0A1V9Y153"/>
<dbReference type="PANTHER" id="PTHR19853">
    <property type="entry name" value="WD REPEAT CONTAINING PROTEIN 3 WDR3"/>
    <property type="match status" value="1"/>
</dbReference>
<keyword evidence="4" id="KW-0539">Nucleus</keyword>
<dbReference type="PROSITE" id="PS00678">
    <property type="entry name" value="WD_REPEATS_1"/>
    <property type="match status" value="3"/>
</dbReference>
<comment type="subcellular location">
    <subcellularLocation>
        <location evidence="1">Nucleus</location>
        <location evidence="1">Nucleolus</location>
    </subcellularLocation>
</comment>
<evidence type="ECO:0000256" key="6">
    <source>
        <dbReference type="PROSITE-ProRule" id="PRU00221"/>
    </source>
</evidence>
<comment type="similarity">
    <text evidence="5">Belongs to the WD repeat WDR3/UTP12 family.</text>
</comment>
<dbReference type="InterPro" id="IPR007148">
    <property type="entry name" value="SSU_processome_Utp12"/>
</dbReference>
<dbReference type="FunFam" id="2.130.10.10:FF:000178">
    <property type="entry name" value="WD repeat domain 3"/>
    <property type="match status" value="1"/>
</dbReference>
<dbReference type="InterPro" id="IPR015943">
    <property type="entry name" value="WD40/YVTN_repeat-like_dom_sf"/>
</dbReference>
<feature type="repeat" description="WD" evidence="6">
    <location>
        <begin position="498"/>
        <end position="539"/>
    </location>
</feature>
<dbReference type="GO" id="GO:0032040">
    <property type="term" value="C:small-subunit processome"/>
    <property type="evidence" value="ECO:0007669"/>
    <property type="project" value="TreeGrafter"/>
</dbReference>
<dbReference type="InterPro" id="IPR019775">
    <property type="entry name" value="WD40_repeat_CS"/>
</dbReference>
<sequence length="941" mass="105389">MGVTTQYLRFVAGASFGAVNNTDGRAVFVRIKSAKHRYVAVTVCEDVILWDLKTKDKLTVCKGDKSEAVRLCILDGGLLAVGYADGIVKIFSFEDGSLRVALQGHKAGVTCMALDPTGSKLVTGGKDGVIIVWDIVNESGLYKLKGHKGPITQVNFLSELVLVSSSKDSFIKFWDLDTQHCFHTLVGHRSEVWDFVLIEGKWLISGTSAPELTVWRLSFVSVGGSEGTSYEEIKKARGDQLSVQTDKGEENSDDEGKANLKKNEDDEESDSETASPLRCIRLGTILRQGKGRTCGLVLDKRSLVIACWGQDHQVEVFRMFSEDETRKKHSKRLKKELKRKAEDDNIHVQTEITVRDLFRRLNLLTCKGKVSSVDILVEKSATSLRALVGLKNNSLDVMELPLEEKKEPAKMVDNLRYLGHRSDVRTLCFTSDNAGIISASGEQLKLWSSQSLQCIRSLDCEYALSCGLLRGDRHVVLATKTGKIQLFDLAAGELTETIDAHQGSCWSLCFTPDKKKLVSGGADKMVKFWDVEIDKEARKFTLRLARCLEMPEEILCAKISPNGKLLAISLGDNTIKVFFVDTLKFFLSLYGHQYPVLCMDISDDSNLLISGSSDRNVKIWGLDFGDCHKSLFAHSDSVMGVQFLPKSHQFFSVGKDKTVKHWDADNFQRVLTLEGHHAEVWAVAVSPNGKHVVTASHDKSLRLWDKTEEPLILEEQREIEREEEAEKEMDTQESVIPREGEDEVAMAGRKTLVTIKCAERLLEALDVFKIETEKEADSKRTGAKQAAPHVLLMTHRTTCRFRYILEEIKKITAAEMEETLIVLPFDKVLALLDILVNLIERGWDVELMARALFFLIRVHSGQLLVTASAVRIMDKAHTVVCSRMTELVDLVSFNLQALSFVQREAEEHSEESFFADATARLKKKKKRANRVRDQTVVVSVQ</sequence>
<dbReference type="GO" id="GO:0030515">
    <property type="term" value="F:snoRNA binding"/>
    <property type="evidence" value="ECO:0007669"/>
    <property type="project" value="TreeGrafter"/>
</dbReference>
<evidence type="ECO:0000256" key="2">
    <source>
        <dbReference type="ARBA" id="ARBA00022574"/>
    </source>
</evidence>
<dbReference type="InterPro" id="IPR011047">
    <property type="entry name" value="Quinoprotein_ADH-like_sf"/>
</dbReference>
<proteinExistence type="inferred from homology"/>
<dbReference type="AlphaFoldDB" id="A0A1V9Y153"/>
<feature type="compositionally biased region" description="Basic and acidic residues" evidence="7">
    <location>
        <begin position="246"/>
        <end position="264"/>
    </location>
</feature>
<dbReference type="SUPFAM" id="SSF50998">
    <property type="entry name" value="Quinoprotein alcohol dehydrogenase-like"/>
    <property type="match status" value="1"/>
</dbReference>
<feature type="domain" description="Small-subunit processome Utp12" evidence="8">
    <location>
        <begin position="803"/>
        <end position="903"/>
    </location>
</feature>
<evidence type="ECO:0000259" key="8">
    <source>
        <dbReference type="Pfam" id="PF04003"/>
    </source>
</evidence>
<dbReference type="InterPro" id="IPR020472">
    <property type="entry name" value="WD40_PAC1"/>
</dbReference>
<dbReference type="SMART" id="SM00320">
    <property type="entry name" value="WD40"/>
    <property type="match status" value="11"/>
</dbReference>
<organism evidence="9 10">
    <name type="scientific">Tropilaelaps mercedesae</name>
    <dbReference type="NCBI Taxonomy" id="418985"/>
    <lineage>
        <taxon>Eukaryota</taxon>
        <taxon>Metazoa</taxon>
        <taxon>Ecdysozoa</taxon>
        <taxon>Arthropoda</taxon>
        <taxon>Chelicerata</taxon>
        <taxon>Arachnida</taxon>
        <taxon>Acari</taxon>
        <taxon>Parasitiformes</taxon>
        <taxon>Mesostigmata</taxon>
        <taxon>Gamasina</taxon>
        <taxon>Dermanyssoidea</taxon>
        <taxon>Laelapidae</taxon>
        <taxon>Tropilaelaps</taxon>
    </lineage>
</organism>
<protein>
    <submittedName>
        <fullName evidence="9">WD repeat-containing protein 3-like</fullName>
    </submittedName>
</protein>
<evidence type="ECO:0000256" key="4">
    <source>
        <dbReference type="ARBA" id="ARBA00023242"/>
    </source>
</evidence>
<keyword evidence="10" id="KW-1185">Reference proteome</keyword>
<dbReference type="GO" id="GO:0030490">
    <property type="term" value="P:maturation of SSU-rRNA"/>
    <property type="evidence" value="ECO:0007669"/>
    <property type="project" value="TreeGrafter"/>
</dbReference>
<evidence type="ECO:0000256" key="5">
    <source>
        <dbReference type="ARBA" id="ARBA00038229"/>
    </source>
</evidence>
<feature type="repeat" description="WD" evidence="6">
    <location>
        <begin position="631"/>
        <end position="672"/>
    </location>
</feature>
<dbReference type="GO" id="GO:0034388">
    <property type="term" value="C:Pwp2p-containing subcomplex of 90S preribosome"/>
    <property type="evidence" value="ECO:0007669"/>
    <property type="project" value="TreeGrafter"/>
</dbReference>
<name>A0A1V9Y153_9ACAR</name>
<dbReference type="Gene3D" id="2.130.10.10">
    <property type="entry name" value="YVTN repeat-like/Quinoprotein amine dehydrogenase"/>
    <property type="match status" value="4"/>
</dbReference>
<dbReference type="InterPro" id="IPR051570">
    <property type="entry name" value="TBC1_cilium_biogenesis"/>
</dbReference>
<dbReference type="OrthoDB" id="407922at2759"/>
<reference evidence="9 10" key="1">
    <citation type="journal article" date="2017" name="Gigascience">
        <title>Draft genome of the honey bee ectoparasitic mite, Tropilaelaps mercedesae, is shaped by the parasitic life history.</title>
        <authorList>
            <person name="Dong X."/>
            <person name="Armstrong S.D."/>
            <person name="Xia D."/>
            <person name="Makepeace B.L."/>
            <person name="Darby A.C."/>
            <person name="Kadowaki T."/>
        </authorList>
    </citation>
    <scope>NUCLEOTIDE SEQUENCE [LARGE SCALE GENOMIC DNA]</scope>
    <source>
        <strain evidence="9">Wuxi-XJTLU</strain>
    </source>
</reference>
<feature type="repeat" description="WD" evidence="6">
    <location>
        <begin position="673"/>
        <end position="705"/>
    </location>
</feature>
<evidence type="ECO:0000256" key="1">
    <source>
        <dbReference type="ARBA" id="ARBA00004604"/>
    </source>
</evidence>
<evidence type="ECO:0000313" key="10">
    <source>
        <dbReference type="Proteomes" id="UP000192247"/>
    </source>
</evidence>
<feature type="repeat" description="WD" evidence="6">
    <location>
        <begin position="102"/>
        <end position="143"/>
    </location>
</feature>
<dbReference type="Pfam" id="PF04003">
    <property type="entry name" value="Utp12"/>
    <property type="match status" value="1"/>
</dbReference>
<dbReference type="Proteomes" id="UP000192247">
    <property type="component" value="Unassembled WGS sequence"/>
</dbReference>
<comment type="caution">
    <text evidence="9">The sequence shown here is derived from an EMBL/GenBank/DDBJ whole genome shotgun (WGS) entry which is preliminary data.</text>
</comment>
<gene>
    <name evidence="9" type="ORF">BIW11_05734</name>
</gene>
<dbReference type="PROSITE" id="PS50294">
    <property type="entry name" value="WD_REPEATS_REGION"/>
    <property type="match status" value="6"/>
</dbReference>